<dbReference type="EMBL" id="JRLX01000002">
    <property type="protein sequence ID" value="KGO88011.1"/>
    <property type="molecule type" value="Genomic_DNA"/>
</dbReference>
<gene>
    <name evidence="1" type="ORF">Q765_02810</name>
</gene>
<dbReference type="AlphaFoldDB" id="A0A0A2M8P0"/>
<comment type="caution">
    <text evidence="1">The sequence shown here is derived from an EMBL/GenBank/DDBJ whole genome shotgun (WGS) entry which is preliminary data.</text>
</comment>
<keyword evidence="2" id="KW-1185">Reference proteome</keyword>
<evidence type="ECO:0000313" key="1">
    <source>
        <dbReference type="EMBL" id="KGO88011.1"/>
    </source>
</evidence>
<evidence type="ECO:0000313" key="2">
    <source>
        <dbReference type="Proteomes" id="UP000030152"/>
    </source>
</evidence>
<dbReference type="OrthoDB" id="1375909at2"/>
<dbReference type="Proteomes" id="UP000030152">
    <property type="component" value="Unassembled WGS sequence"/>
</dbReference>
<sequence length="398" mass="47299">MLQRIKIKSYLYIIILFLLYSTLNAQERVLEVNVISIKTGKVIKDAKVTLEGFEIPAITAQYDKKKKIYYFNEVPKGYNAVMAYHNEYNEKGFQCSSILPGKVTLRLHDKGDVQYRFITYKDSLVIDQGKKYITKRESYVEDPYKIAVEPKVAMSYNERRDYINSKIAELNLEIALVNPFYEEHKLQAYGIDPSQHEGYPALPDITKPEKFILPLKSGRSNLFQHKYPHGQEDICFILRKKDGSKFKRFNDPLIKKLKDYFTVNLIVLSKKNSYMLHENRRNDFMIRDKQNELYNKKHQTDSSRIFFYDNQLRNYPKTIERRKNSSYQIYEPSDDDNVPIFLLVENNYYKIPKDYLSEEENEYKKLQDIPVQENSIGLGILDQYEYYYETTKKEDDEN</sequence>
<protein>
    <submittedName>
        <fullName evidence="1">Uncharacterized protein</fullName>
    </submittedName>
</protein>
<reference evidence="1 2" key="1">
    <citation type="submission" date="2013-09" db="EMBL/GenBank/DDBJ databases">
        <authorList>
            <person name="Zeng Z."/>
            <person name="Chen C."/>
        </authorList>
    </citation>
    <scope>NUCLEOTIDE SEQUENCE [LARGE SCALE GENOMIC DNA]</scope>
    <source>
        <strain evidence="1 2">WB 3.3-2</strain>
    </source>
</reference>
<accession>A0A0A2M8P0</accession>
<dbReference type="STRING" id="1121895.GCA_000378485_01209"/>
<proteinExistence type="predicted"/>
<organism evidence="1 2">
    <name type="scientific">Flavobacterium rivuli WB 3.3-2 = DSM 21788</name>
    <dbReference type="NCBI Taxonomy" id="1121895"/>
    <lineage>
        <taxon>Bacteria</taxon>
        <taxon>Pseudomonadati</taxon>
        <taxon>Bacteroidota</taxon>
        <taxon>Flavobacteriia</taxon>
        <taxon>Flavobacteriales</taxon>
        <taxon>Flavobacteriaceae</taxon>
        <taxon>Flavobacterium</taxon>
    </lineage>
</organism>
<name>A0A0A2M8P0_9FLAO</name>
<dbReference type="RefSeq" id="WP_020212344.1">
    <property type="nucleotide sequence ID" value="NZ_JRLX01000002.1"/>
</dbReference>